<sequence>MTKPAETSRTIYDTMTELFSSMSAAPMGAIMAKRALDMQQGIAGEMNQAAHDWLDRRQAAVSSLVGTAHKVMDKGFSDTATFSSMQEWYGGMVERLAADMKSPYDLMLACSAHVVPATTRKPAEKPASTIRRAA</sequence>
<accession>A0A2T5K8B4</accession>
<dbReference type="OrthoDB" id="7689877at2"/>
<evidence type="ECO:0008006" key="3">
    <source>
        <dbReference type="Google" id="ProtNLM"/>
    </source>
</evidence>
<name>A0A2T5K8B4_9RHOB</name>
<dbReference type="AlphaFoldDB" id="A0A2T5K8B4"/>
<dbReference type="EMBL" id="QAOT01000007">
    <property type="protein sequence ID" value="PTR18656.1"/>
    <property type="molecule type" value="Genomic_DNA"/>
</dbReference>
<comment type="caution">
    <text evidence="1">The sequence shown here is derived from an EMBL/GenBank/DDBJ whole genome shotgun (WGS) entry which is preliminary data.</text>
</comment>
<keyword evidence="2" id="KW-1185">Reference proteome</keyword>
<dbReference type="Proteomes" id="UP000244060">
    <property type="component" value="Unassembled WGS sequence"/>
</dbReference>
<proteinExistence type="predicted"/>
<evidence type="ECO:0000313" key="1">
    <source>
        <dbReference type="EMBL" id="PTR18656.1"/>
    </source>
</evidence>
<dbReference type="RefSeq" id="WP_011909635.1">
    <property type="nucleotide sequence ID" value="NZ_CP089965.1"/>
</dbReference>
<gene>
    <name evidence="1" type="ORF">C8J28_10780</name>
</gene>
<reference evidence="1 2" key="1">
    <citation type="submission" date="2018-04" db="EMBL/GenBank/DDBJ databases">
        <title>Genomic Encyclopedia of Type Strains, Phase III (KMG-III): the genomes of soil and plant-associated and newly described type strains.</title>
        <authorList>
            <person name="Whitman W."/>
        </authorList>
    </citation>
    <scope>NUCLEOTIDE SEQUENCE [LARGE SCALE GENOMIC DNA]</scope>
    <source>
        <strain evidence="1 2">KA25</strain>
    </source>
</reference>
<organism evidence="1 2">
    <name type="scientific">Cereibacter azotoformans</name>
    <dbReference type="NCBI Taxonomy" id="43057"/>
    <lineage>
        <taxon>Bacteria</taxon>
        <taxon>Pseudomonadati</taxon>
        <taxon>Pseudomonadota</taxon>
        <taxon>Alphaproteobacteria</taxon>
        <taxon>Rhodobacterales</taxon>
        <taxon>Paracoccaceae</taxon>
        <taxon>Cereibacter</taxon>
    </lineage>
</organism>
<evidence type="ECO:0000313" key="2">
    <source>
        <dbReference type="Proteomes" id="UP000244060"/>
    </source>
</evidence>
<protein>
    <recommendedName>
        <fullName evidence="3">Phasin domain-containing protein</fullName>
    </recommendedName>
</protein>